<evidence type="ECO:0000259" key="4">
    <source>
        <dbReference type="PROSITE" id="PS51186"/>
    </source>
</evidence>
<keyword evidence="2" id="KW-0012">Acyltransferase</keyword>
<dbReference type="AlphaFoldDB" id="A0A423X341"/>
<reference evidence="5 6" key="1">
    <citation type="submission" date="2015-09" db="EMBL/GenBank/DDBJ databases">
        <title>Host preference determinants of Valsa canker pathogens revealed by comparative genomics.</title>
        <authorList>
            <person name="Yin Z."/>
            <person name="Huang L."/>
        </authorList>
    </citation>
    <scope>NUCLEOTIDE SEQUENCE [LARGE SCALE GENOMIC DNA]</scope>
    <source>
        <strain evidence="5 6">03-1</strain>
    </source>
</reference>
<dbReference type="Proteomes" id="UP000283895">
    <property type="component" value="Unassembled WGS sequence"/>
</dbReference>
<keyword evidence="1" id="KW-0808">Transferase</keyword>
<feature type="compositionally biased region" description="Low complexity" evidence="3">
    <location>
        <begin position="401"/>
        <end position="412"/>
    </location>
</feature>
<sequence length="428" mass="45410">MSRAQQPSILSFFQPNNNNVKEKEKEKEQPTPTYSAAPPPSQAQQQQSPSPPPPPPQAPPIPQPTLAAKPTTTNLSPVPVTALPPTIPTPHPSATIVPVTEAHIPALRRINALLLPVNYTDSFYKAILDPAQSGLFSRAILFQDDPSSSSPAKVVGGLICRLEPSAFDPDNGRYSPNLAKKAAGSVAPPPVGLGHALYVQSLVLLAPYRGLGLAAAAIEGIFDAVRTVTRERRGNGLNIKWVYAHVWTENEEGLAWYQRRGFERDVRLEGYYFKLKPGSAWVVKKKVVLDGEDQGAENTAPRQGTIPANGHGAHAQPGAIPSSVTAAAVNLPGFASTITAPPSPGPPPPPSSSGRPPLPPNSLSFQNKRPDMEWNDLPEDMVAPSVSRTSSRTNLVPPPAASGATSRSSSATGRKKKDRAYPTAAFGA</sequence>
<feature type="compositionally biased region" description="Polar residues" evidence="3">
    <location>
        <begin position="1"/>
        <end position="15"/>
    </location>
</feature>
<dbReference type="InterPro" id="IPR016181">
    <property type="entry name" value="Acyl_CoA_acyltransferase"/>
</dbReference>
<feature type="region of interest" description="Disordered" evidence="3">
    <location>
        <begin position="1"/>
        <end position="86"/>
    </location>
</feature>
<proteinExistence type="predicted"/>
<gene>
    <name evidence="5" type="ORF">VMCG_02070</name>
</gene>
<comment type="caution">
    <text evidence="5">The sequence shown here is derived from an EMBL/GenBank/DDBJ whole genome shotgun (WGS) entry which is preliminary data.</text>
</comment>
<feature type="domain" description="N-acetyltransferase" evidence="4">
    <location>
        <begin position="94"/>
        <end position="288"/>
    </location>
</feature>
<dbReference type="SUPFAM" id="SSF55729">
    <property type="entry name" value="Acyl-CoA N-acyltransferases (Nat)"/>
    <property type="match status" value="1"/>
</dbReference>
<dbReference type="Gene3D" id="3.40.630.30">
    <property type="match status" value="1"/>
</dbReference>
<dbReference type="GO" id="GO:0016747">
    <property type="term" value="F:acyltransferase activity, transferring groups other than amino-acyl groups"/>
    <property type="evidence" value="ECO:0007669"/>
    <property type="project" value="InterPro"/>
</dbReference>
<dbReference type="STRING" id="356882.A0A423X341"/>
<feature type="compositionally biased region" description="Pro residues" evidence="3">
    <location>
        <begin position="49"/>
        <end position="63"/>
    </location>
</feature>
<protein>
    <recommendedName>
        <fullName evidence="4">N-acetyltransferase domain-containing protein</fullName>
    </recommendedName>
</protein>
<evidence type="ECO:0000313" key="5">
    <source>
        <dbReference type="EMBL" id="ROW10307.1"/>
    </source>
</evidence>
<dbReference type="OrthoDB" id="47374at2759"/>
<feature type="compositionally biased region" description="Pro residues" evidence="3">
    <location>
        <begin position="341"/>
        <end position="360"/>
    </location>
</feature>
<dbReference type="InterPro" id="IPR051556">
    <property type="entry name" value="N-term/lysine_N-AcTrnsfr"/>
</dbReference>
<feature type="compositionally biased region" description="Basic and acidic residues" evidence="3">
    <location>
        <begin position="20"/>
        <end position="29"/>
    </location>
</feature>
<dbReference type="PANTHER" id="PTHR42919:SF8">
    <property type="entry name" value="N-ALPHA-ACETYLTRANSFERASE 50"/>
    <property type="match status" value="1"/>
</dbReference>
<dbReference type="EMBL" id="LKEA01000003">
    <property type="protein sequence ID" value="ROW10307.1"/>
    <property type="molecule type" value="Genomic_DNA"/>
</dbReference>
<keyword evidence="6" id="KW-1185">Reference proteome</keyword>
<feature type="compositionally biased region" description="Low complexity" evidence="3">
    <location>
        <begin position="30"/>
        <end position="48"/>
    </location>
</feature>
<evidence type="ECO:0000256" key="1">
    <source>
        <dbReference type="ARBA" id="ARBA00022679"/>
    </source>
</evidence>
<dbReference type="PROSITE" id="PS51186">
    <property type="entry name" value="GNAT"/>
    <property type="match status" value="1"/>
</dbReference>
<evidence type="ECO:0000256" key="3">
    <source>
        <dbReference type="SAM" id="MobiDB-lite"/>
    </source>
</evidence>
<evidence type="ECO:0000256" key="2">
    <source>
        <dbReference type="ARBA" id="ARBA00023315"/>
    </source>
</evidence>
<dbReference type="InterPro" id="IPR000182">
    <property type="entry name" value="GNAT_dom"/>
</dbReference>
<dbReference type="GO" id="GO:0031415">
    <property type="term" value="C:NatA complex"/>
    <property type="evidence" value="ECO:0007669"/>
    <property type="project" value="TreeGrafter"/>
</dbReference>
<accession>A0A423X341</accession>
<organism evidence="5 6">
    <name type="scientific">Cytospora schulzeri</name>
    <dbReference type="NCBI Taxonomy" id="448051"/>
    <lineage>
        <taxon>Eukaryota</taxon>
        <taxon>Fungi</taxon>
        <taxon>Dikarya</taxon>
        <taxon>Ascomycota</taxon>
        <taxon>Pezizomycotina</taxon>
        <taxon>Sordariomycetes</taxon>
        <taxon>Sordariomycetidae</taxon>
        <taxon>Diaporthales</taxon>
        <taxon>Cytosporaceae</taxon>
        <taxon>Cytospora</taxon>
    </lineage>
</organism>
<name>A0A423X341_9PEZI</name>
<dbReference type="GO" id="GO:0007064">
    <property type="term" value="P:mitotic sister chromatid cohesion"/>
    <property type="evidence" value="ECO:0007669"/>
    <property type="project" value="TreeGrafter"/>
</dbReference>
<dbReference type="PANTHER" id="PTHR42919">
    <property type="entry name" value="N-ALPHA-ACETYLTRANSFERASE"/>
    <property type="match status" value="1"/>
</dbReference>
<feature type="region of interest" description="Disordered" evidence="3">
    <location>
        <begin position="293"/>
        <end position="319"/>
    </location>
</feature>
<evidence type="ECO:0000313" key="6">
    <source>
        <dbReference type="Proteomes" id="UP000283895"/>
    </source>
</evidence>
<feature type="region of interest" description="Disordered" evidence="3">
    <location>
        <begin position="335"/>
        <end position="428"/>
    </location>
</feature>